<keyword evidence="4" id="KW-0804">Transcription</keyword>
<dbReference type="Proteomes" id="UP000515561">
    <property type="component" value="Chromosome"/>
</dbReference>
<name>A0A6S6QX65_9FIRM</name>
<dbReference type="KEGG" id="acel:acsn021_18850"/>
<organism evidence="5 6">
    <name type="scientific">Anaerocolumna cellulosilytica</name>
    <dbReference type="NCBI Taxonomy" id="433286"/>
    <lineage>
        <taxon>Bacteria</taxon>
        <taxon>Bacillati</taxon>
        <taxon>Bacillota</taxon>
        <taxon>Clostridia</taxon>
        <taxon>Lachnospirales</taxon>
        <taxon>Lachnospiraceae</taxon>
        <taxon>Anaerocolumna</taxon>
    </lineage>
</organism>
<dbReference type="GO" id="GO:0003700">
    <property type="term" value="F:DNA-binding transcription factor activity"/>
    <property type="evidence" value="ECO:0007669"/>
    <property type="project" value="InterPro"/>
</dbReference>
<dbReference type="PANTHER" id="PTHR30346:SF0">
    <property type="entry name" value="HCA OPERON TRANSCRIPTIONAL ACTIVATOR HCAR"/>
    <property type="match status" value="1"/>
</dbReference>
<dbReference type="PANTHER" id="PTHR30346">
    <property type="entry name" value="TRANSCRIPTIONAL DUAL REGULATOR HCAR-RELATED"/>
    <property type="match status" value="1"/>
</dbReference>
<dbReference type="FunFam" id="1.10.10.10:FF:000001">
    <property type="entry name" value="LysR family transcriptional regulator"/>
    <property type="match status" value="1"/>
</dbReference>
<evidence type="ECO:0000256" key="3">
    <source>
        <dbReference type="ARBA" id="ARBA00023125"/>
    </source>
</evidence>
<gene>
    <name evidence="5" type="ORF">acsn021_18850</name>
</gene>
<keyword evidence="6" id="KW-1185">Reference proteome</keyword>
<keyword evidence="2" id="KW-0805">Transcription regulation</keyword>
<dbReference type="InterPro" id="IPR036388">
    <property type="entry name" value="WH-like_DNA-bd_sf"/>
</dbReference>
<dbReference type="PRINTS" id="PR00039">
    <property type="entry name" value="HTHLYSR"/>
</dbReference>
<evidence type="ECO:0000313" key="5">
    <source>
        <dbReference type="EMBL" id="BCJ94316.1"/>
    </source>
</evidence>
<proteinExistence type="inferred from homology"/>
<dbReference type="Gene3D" id="1.10.10.10">
    <property type="entry name" value="Winged helix-like DNA-binding domain superfamily/Winged helix DNA-binding domain"/>
    <property type="match status" value="1"/>
</dbReference>
<dbReference type="RefSeq" id="WP_184091102.1">
    <property type="nucleotide sequence ID" value="NZ_AP023367.1"/>
</dbReference>
<dbReference type="PROSITE" id="PS50931">
    <property type="entry name" value="HTH_LYSR"/>
    <property type="match status" value="1"/>
</dbReference>
<dbReference type="InterPro" id="IPR000847">
    <property type="entry name" value="LysR_HTH_N"/>
</dbReference>
<accession>A0A6S6QX65</accession>
<dbReference type="InterPro" id="IPR036390">
    <property type="entry name" value="WH_DNA-bd_sf"/>
</dbReference>
<protein>
    <submittedName>
        <fullName evidence="5">Uncharacterized protein</fullName>
    </submittedName>
</protein>
<dbReference type="SUPFAM" id="SSF46785">
    <property type="entry name" value="Winged helix' DNA-binding domain"/>
    <property type="match status" value="1"/>
</dbReference>
<dbReference type="AlphaFoldDB" id="A0A6S6QX65"/>
<keyword evidence="3" id="KW-0238">DNA-binding</keyword>
<evidence type="ECO:0000256" key="4">
    <source>
        <dbReference type="ARBA" id="ARBA00023163"/>
    </source>
</evidence>
<dbReference type="Pfam" id="PF00126">
    <property type="entry name" value="HTH_1"/>
    <property type="match status" value="1"/>
</dbReference>
<comment type="similarity">
    <text evidence="1">Belongs to the LysR transcriptional regulatory family.</text>
</comment>
<evidence type="ECO:0000313" key="6">
    <source>
        <dbReference type="Proteomes" id="UP000515561"/>
    </source>
</evidence>
<dbReference type="EMBL" id="AP023367">
    <property type="protein sequence ID" value="BCJ94316.1"/>
    <property type="molecule type" value="Genomic_DNA"/>
</dbReference>
<dbReference type="GO" id="GO:0003677">
    <property type="term" value="F:DNA binding"/>
    <property type="evidence" value="ECO:0007669"/>
    <property type="project" value="UniProtKB-KW"/>
</dbReference>
<evidence type="ECO:0000256" key="1">
    <source>
        <dbReference type="ARBA" id="ARBA00009437"/>
    </source>
</evidence>
<dbReference type="GO" id="GO:0032993">
    <property type="term" value="C:protein-DNA complex"/>
    <property type="evidence" value="ECO:0007669"/>
    <property type="project" value="TreeGrafter"/>
</dbReference>
<sequence length="311" mass="36079">MNTLYYKYAVEVERFGSITQAADTLYMAQPNLSKAIKELEDSLGISIFKRTSKGVIPTQKGAEFLVYAKNILAQIEKMEALNQQDDTQKQYLNISLPYGSYLKDGFIQFIKDLEHSKEIEICMKEAGSIEAINNILYDKFDLGVIRYQTVYETYFLNYLKEKELNYDLIWEFDCMAIMSENHKIAHEKVLLKHKLADCLEILPGDTAIPYISAGETPLPDSNHIHKTIYVGDQYTRLTLLSSLPNSYMWSSPLQEELLRTWGVIQRKCADSDIRYKDVLIYPKEYSLTTLDRKLIDKLYMAKNQVAFYHFT</sequence>
<reference evidence="5 6" key="1">
    <citation type="journal article" date="2016" name="Int. J. Syst. Evol. Microbiol.">
        <title>Descriptions of Anaerotaenia torta gen. nov., sp. nov. and Anaerocolumna cellulosilytica gen. nov., sp. nov. isolated from a methanogenic reactor of cattle waste.</title>
        <authorList>
            <person name="Uek A."/>
            <person name="Ohtaki Y."/>
            <person name="Kaku N."/>
            <person name="Ueki K."/>
        </authorList>
    </citation>
    <scope>NUCLEOTIDE SEQUENCE [LARGE SCALE GENOMIC DNA]</scope>
    <source>
        <strain evidence="5 6">SN021</strain>
    </source>
</reference>
<evidence type="ECO:0000256" key="2">
    <source>
        <dbReference type="ARBA" id="ARBA00023015"/>
    </source>
</evidence>